<evidence type="ECO:0000256" key="5">
    <source>
        <dbReference type="ARBA" id="ARBA00022801"/>
    </source>
</evidence>
<dbReference type="AlphaFoldDB" id="A0A9X2XVU4"/>
<accession>A0A9X2XVU4</accession>
<evidence type="ECO:0000256" key="7">
    <source>
        <dbReference type="HAMAP-Rule" id="MF_00227"/>
    </source>
</evidence>
<reference evidence="9" key="1">
    <citation type="submission" date="2022-09" db="EMBL/GenBank/DDBJ databases">
        <authorList>
            <person name="Yuan C."/>
            <person name="Ke Z."/>
        </authorList>
    </citation>
    <scope>NUCLEOTIDE SEQUENCE</scope>
    <source>
        <strain evidence="9">LB-8</strain>
    </source>
</reference>
<keyword evidence="10" id="KW-1185">Reference proteome</keyword>
<dbReference type="PANTHER" id="PTHR33992">
    <property type="entry name" value="RIBONUCLEASE P PROTEIN COMPONENT"/>
    <property type="match status" value="1"/>
</dbReference>
<dbReference type="GO" id="GO:0001682">
    <property type="term" value="P:tRNA 5'-leader removal"/>
    <property type="evidence" value="ECO:0007669"/>
    <property type="project" value="UniProtKB-UniRule"/>
</dbReference>
<keyword evidence="2 7" id="KW-0819">tRNA processing</keyword>
<dbReference type="GO" id="GO:0000049">
    <property type="term" value="F:tRNA binding"/>
    <property type="evidence" value="ECO:0007669"/>
    <property type="project" value="UniProtKB-UniRule"/>
</dbReference>
<dbReference type="InterPro" id="IPR000100">
    <property type="entry name" value="RNase_P"/>
</dbReference>
<dbReference type="RefSeq" id="WP_279296059.1">
    <property type="nucleotide sequence ID" value="NZ_JAOTIF010000002.1"/>
</dbReference>
<evidence type="ECO:0000256" key="1">
    <source>
        <dbReference type="ARBA" id="ARBA00002663"/>
    </source>
</evidence>
<evidence type="ECO:0000256" key="6">
    <source>
        <dbReference type="ARBA" id="ARBA00022884"/>
    </source>
</evidence>
<comment type="subunit">
    <text evidence="7">Consists of a catalytic RNA component (M1 or rnpB) and a protein subunit.</text>
</comment>
<dbReference type="PROSITE" id="PS00648">
    <property type="entry name" value="RIBONUCLEASE_P"/>
    <property type="match status" value="1"/>
</dbReference>
<dbReference type="GO" id="GO:0004526">
    <property type="term" value="F:ribonuclease P activity"/>
    <property type="evidence" value="ECO:0007669"/>
    <property type="project" value="UniProtKB-UniRule"/>
</dbReference>
<evidence type="ECO:0000256" key="2">
    <source>
        <dbReference type="ARBA" id="ARBA00022694"/>
    </source>
</evidence>
<keyword evidence="5 7" id="KW-0378">Hydrolase</keyword>
<comment type="similarity">
    <text evidence="7">Belongs to the RnpA family.</text>
</comment>
<sequence>MNSSGNGAILLYTKMAKKFALGKEEKLKSRKQIESLFANGKTFMCFPLRISYALSPPAEGEKSGMQIGVSASKRYFKRAVDRNRIKRLMREAYRLQKKEIATFLQTNQLKGHVFFIYIDKSLPTYSTVFEAMTKCLKLLQKKAEKSNEKTS</sequence>
<dbReference type="Pfam" id="PF00825">
    <property type="entry name" value="Ribonuclease_P"/>
    <property type="match status" value="1"/>
</dbReference>
<dbReference type="SUPFAM" id="SSF54211">
    <property type="entry name" value="Ribosomal protein S5 domain 2-like"/>
    <property type="match status" value="1"/>
</dbReference>
<dbReference type="InterPro" id="IPR020568">
    <property type="entry name" value="Ribosomal_Su5_D2-typ_SF"/>
</dbReference>
<dbReference type="NCBIfam" id="TIGR00188">
    <property type="entry name" value="rnpA"/>
    <property type="match status" value="1"/>
</dbReference>
<evidence type="ECO:0000256" key="4">
    <source>
        <dbReference type="ARBA" id="ARBA00022759"/>
    </source>
</evidence>
<dbReference type="GO" id="GO:0030677">
    <property type="term" value="C:ribonuclease P complex"/>
    <property type="evidence" value="ECO:0007669"/>
    <property type="project" value="TreeGrafter"/>
</dbReference>
<comment type="caution">
    <text evidence="9">The sequence shown here is derived from an EMBL/GenBank/DDBJ whole genome shotgun (WGS) entry which is preliminary data.</text>
</comment>
<dbReference type="EMBL" id="JAOTIF010000002">
    <property type="protein sequence ID" value="MCU7548613.1"/>
    <property type="molecule type" value="Genomic_DNA"/>
</dbReference>
<evidence type="ECO:0000256" key="3">
    <source>
        <dbReference type="ARBA" id="ARBA00022722"/>
    </source>
</evidence>
<dbReference type="Gene3D" id="3.30.230.10">
    <property type="match status" value="1"/>
</dbReference>
<keyword evidence="3 7" id="KW-0540">Nuclease</keyword>
<name>A0A9X2XVU4_9BACT</name>
<evidence type="ECO:0000313" key="9">
    <source>
        <dbReference type="EMBL" id="MCU7548613.1"/>
    </source>
</evidence>
<dbReference type="InterPro" id="IPR020539">
    <property type="entry name" value="RNase_P_CS"/>
</dbReference>
<keyword evidence="4 7" id="KW-0255">Endonuclease</keyword>
<dbReference type="EC" id="3.1.26.5" evidence="7 8"/>
<organism evidence="9 10">
    <name type="scientific">Paraflavisolibacter caeni</name>
    <dbReference type="NCBI Taxonomy" id="2982496"/>
    <lineage>
        <taxon>Bacteria</taxon>
        <taxon>Pseudomonadati</taxon>
        <taxon>Bacteroidota</taxon>
        <taxon>Chitinophagia</taxon>
        <taxon>Chitinophagales</taxon>
        <taxon>Chitinophagaceae</taxon>
        <taxon>Paraflavisolibacter</taxon>
    </lineage>
</organism>
<dbReference type="GO" id="GO:0042781">
    <property type="term" value="F:3'-tRNA processing endoribonuclease activity"/>
    <property type="evidence" value="ECO:0007669"/>
    <property type="project" value="TreeGrafter"/>
</dbReference>
<reference evidence="9" key="2">
    <citation type="submission" date="2023-04" db="EMBL/GenBank/DDBJ databases">
        <title>Paracnuella aquatica gen. nov., sp. nov., a member of the family Chitinophagaceae isolated from a hot spring.</title>
        <authorList>
            <person name="Wang C."/>
        </authorList>
    </citation>
    <scope>NUCLEOTIDE SEQUENCE</scope>
    <source>
        <strain evidence="9">LB-8</strain>
    </source>
</reference>
<keyword evidence="6 7" id="KW-0694">RNA-binding</keyword>
<dbReference type="InterPro" id="IPR014721">
    <property type="entry name" value="Ribsml_uS5_D2-typ_fold_subgr"/>
</dbReference>
<dbReference type="Proteomes" id="UP001155483">
    <property type="component" value="Unassembled WGS sequence"/>
</dbReference>
<gene>
    <name evidence="7 9" type="primary">rnpA</name>
    <name evidence="9" type="ORF">OCK74_05765</name>
</gene>
<evidence type="ECO:0000256" key="8">
    <source>
        <dbReference type="NCBIfam" id="TIGR00188"/>
    </source>
</evidence>
<comment type="catalytic activity">
    <reaction evidence="7">
        <text>Endonucleolytic cleavage of RNA, removing 5'-extranucleotides from tRNA precursor.</text>
        <dbReference type="EC" id="3.1.26.5"/>
    </reaction>
</comment>
<dbReference type="PANTHER" id="PTHR33992:SF1">
    <property type="entry name" value="RIBONUCLEASE P PROTEIN COMPONENT"/>
    <property type="match status" value="1"/>
</dbReference>
<evidence type="ECO:0000313" key="10">
    <source>
        <dbReference type="Proteomes" id="UP001155483"/>
    </source>
</evidence>
<protein>
    <recommendedName>
        <fullName evidence="7 8">Ribonuclease P protein component</fullName>
        <shortName evidence="7">RNase P protein</shortName>
        <shortName evidence="7">RNaseP protein</shortName>
        <ecNumber evidence="7 8">3.1.26.5</ecNumber>
    </recommendedName>
    <alternativeName>
        <fullName evidence="7">Protein C5</fullName>
    </alternativeName>
</protein>
<proteinExistence type="inferred from homology"/>
<comment type="function">
    <text evidence="1 7">RNaseP catalyzes the removal of the 5'-leader sequence from pre-tRNA to produce the mature 5'-terminus. It can also cleave other RNA substrates such as 4.5S RNA. The protein component plays an auxiliary but essential role in vivo by binding to the 5'-leader sequence and broadening the substrate specificity of the ribozyme.</text>
</comment>
<dbReference type="HAMAP" id="MF_00227">
    <property type="entry name" value="RNase_P"/>
    <property type="match status" value="1"/>
</dbReference>